<protein>
    <submittedName>
        <fullName evidence="1">DCC family thiol-disulfide oxidoreductase YuxK</fullName>
    </submittedName>
</protein>
<dbReference type="RefSeq" id="WP_209467644.1">
    <property type="nucleotide sequence ID" value="NZ_JAGGLG010000030.1"/>
</dbReference>
<proteinExistence type="predicted"/>
<dbReference type="Pfam" id="PF04134">
    <property type="entry name" value="DCC1-like"/>
    <property type="match status" value="1"/>
</dbReference>
<gene>
    <name evidence="1" type="ORF">J2Z79_002979</name>
</gene>
<organism evidence="1 2">
    <name type="scientific">Symbiobacterium terraclitae</name>
    <dbReference type="NCBI Taxonomy" id="557451"/>
    <lineage>
        <taxon>Bacteria</taxon>
        <taxon>Bacillati</taxon>
        <taxon>Bacillota</taxon>
        <taxon>Clostridia</taxon>
        <taxon>Eubacteriales</taxon>
        <taxon>Symbiobacteriaceae</taxon>
        <taxon>Symbiobacterium</taxon>
    </lineage>
</organism>
<evidence type="ECO:0000313" key="2">
    <source>
        <dbReference type="Proteomes" id="UP001519289"/>
    </source>
</evidence>
<name>A0ABS4JVG3_9FIRM</name>
<evidence type="ECO:0000313" key="1">
    <source>
        <dbReference type="EMBL" id="MBP2019537.1"/>
    </source>
</evidence>
<sequence>MESIIVFYDGWCPLCTRASRRLARLDWLGRLRFVSIREPGAAEEAGVPPERLAARLHVRSARTGRWAEGIWAVAAIAARLPLFWPLWPLLVAAGVSGLGQPVYDFIARRRAIVPAGQCDEHGCRLPGQGS</sequence>
<accession>A0ABS4JVG3</accession>
<comment type="caution">
    <text evidence="1">The sequence shown here is derived from an EMBL/GenBank/DDBJ whole genome shotgun (WGS) entry which is preliminary data.</text>
</comment>
<reference evidence="1 2" key="1">
    <citation type="submission" date="2021-03" db="EMBL/GenBank/DDBJ databases">
        <title>Genomic Encyclopedia of Type Strains, Phase IV (KMG-IV): sequencing the most valuable type-strain genomes for metagenomic binning, comparative biology and taxonomic classification.</title>
        <authorList>
            <person name="Goeker M."/>
        </authorList>
    </citation>
    <scope>NUCLEOTIDE SEQUENCE [LARGE SCALE GENOMIC DNA]</scope>
    <source>
        <strain evidence="1 2">DSM 27138</strain>
    </source>
</reference>
<dbReference type="InterPro" id="IPR007263">
    <property type="entry name" value="DCC1-like"/>
</dbReference>
<keyword evidence="2" id="KW-1185">Reference proteome</keyword>
<dbReference type="EMBL" id="JAGGLG010000030">
    <property type="protein sequence ID" value="MBP2019537.1"/>
    <property type="molecule type" value="Genomic_DNA"/>
</dbReference>
<dbReference type="Proteomes" id="UP001519289">
    <property type="component" value="Unassembled WGS sequence"/>
</dbReference>